<dbReference type="EMBL" id="LN515531">
    <property type="protein sequence ID" value="CEA13636.1"/>
    <property type="molecule type" value="Genomic_DNA"/>
</dbReference>
<gene>
    <name evidence="2" type="ORF">DSM1535_1300</name>
</gene>
<reference evidence="2" key="1">
    <citation type="submission" date="2014-08" db="EMBL/GenBank/DDBJ databases">
        <authorList>
            <person name="Wibberg D."/>
        </authorList>
    </citation>
    <scope>NUCLEOTIDE SEQUENCE</scope>
</reference>
<name>A0A090JVV2_METFO</name>
<dbReference type="RefSeq" id="WP_243687813.1">
    <property type="nucleotide sequence ID" value="NZ_JARVXG010000049.1"/>
</dbReference>
<dbReference type="AlphaFoldDB" id="A0A090JVV2"/>
<keyword evidence="1" id="KW-1133">Transmembrane helix</keyword>
<keyword evidence="1" id="KW-0812">Transmembrane</keyword>
<organism evidence="2">
    <name type="scientific">Methanobacterium formicicum</name>
    <dbReference type="NCBI Taxonomy" id="2162"/>
    <lineage>
        <taxon>Archaea</taxon>
        <taxon>Methanobacteriati</taxon>
        <taxon>Methanobacteriota</taxon>
        <taxon>Methanomada group</taxon>
        <taxon>Methanobacteria</taxon>
        <taxon>Methanobacteriales</taxon>
        <taxon>Methanobacteriaceae</taxon>
        <taxon>Methanobacterium</taxon>
    </lineage>
</organism>
<evidence type="ECO:0000256" key="1">
    <source>
        <dbReference type="SAM" id="Phobius"/>
    </source>
</evidence>
<accession>A0A090JVV2</accession>
<evidence type="ECO:0000313" key="2">
    <source>
        <dbReference type="EMBL" id="CEA13636.1"/>
    </source>
</evidence>
<sequence length="48" mass="5523">MGIILVILIYQTFVMGQYSTFNFLAILAFLVFLAISIYDWRNAGTDEE</sequence>
<dbReference type="KEGG" id="mfi:DSM1535_1300"/>
<proteinExistence type="predicted"/>
<keyword evidence="1" id="KW-0472">Membrane</keyword>
<feature type="transmembrane region" description="Helical" evidence="1">
    <location>
        <begin position="21"/>
        <end position="38"/>
    </location>
</feature>
<dbReference type="PATRIC" id="fig|2162.9.peg.1331"/>
<protein>
    <submittedName>
        <fullName evidence="2">Putative membrane protein</fullName>
    </submittedName>
</protein>